<evidence type="ECO:0000313" key="10">
    <source>
        <dbReference type="EMBL" id="CAD9434180.1"/>
    </source>
</evidence>
<keyword evidence="5 6" id="KW-0539">Nucleus</keyword>
<dbReference type="AlphaFoldDB" id="A0A7S2CST8"/>
<evidence type="ECO:0000256" key="5">
    <source>
        <dbReference type="ARBA" id="ARBA00023242"/>
    </source>
</evidence>
<reference evidence="10" key="1">
    <citation type="submission" date="2021-01" db="EMBL/GenBank/DDBJ databases">
        <authorList>
            <person name="Corre E."/>
            <person name="Pelletier E."/>
            <person name="Niang G."/>
            <person name="Scheremetjew M."/>
            <person name="Finn R."/>
            <person name="Kale V."/>
            <person name="Holt S."/>
            <person name="Cochrane G."/>
            <person name="Meng A."/>
            <person name="Brown T."/>
            <person name="Cohen L."/>
        </authorList>
    </citation>
    <scope>NUCLEOTIDE SEQUENCE</scope>
    <source>
        <strain evidence="10">CCMP1381</strain>
    </source>
</reference>
<dbReference type="InterPro" id="IPR012977">
    <property type="entry name" value="SDA1_N"/>
</dbReference>
<dbReference type="GO" id="GO:0005730">
    <property type="term" value="C:nucleolus"/>
    <property type="evidence" value="ECO:0007669"/>
    <property type="project" value="UniProtKB-SubCell"/>
</dbReference>
<feature type="domain" description="SDA1 middle" evidence="8">
    <location>
        <begin position="412"/>
        <end position="543"/>
    </location>
</feature>
<dbReference type="GO" id="GO:0000055">
    <property type="term" value="P:ribosomal large subunit export from nucleus"/>
    <property type="evidence" value="ECO:0007669"/>
    <property type="project" value="UniProtKB-UniRule"/>
</dbReference>
<comment type="subcellular location">
    <subcellularLocation>
        <location evidence="6">Nucleus</location>
        <location evidence="6">Nucleolus</location>
    </subcellularLocation>
</comment>
<dbReference type="SUPFAM" id="SSF48371">
    <property type="entry name" value="ARM repeat"/>
    <property type="match status" value="1"/>
</dbReference>
<feature type="compositionally biased region" description="Acidic residues" evidence="7">
    <location>
        <begin position="414"/>
        <end position="449"/>
    </location>
</feature>
<feature type="region of interest" description="Disordered" evidence="7">
    <location>
        <begin position="551"/>
        <end position="613"/>
    </location>
</feature>
<dbReference type="Pfam" id="PF05285">
    <property type="entry name" value="SDA1_dom"/>
    <property type="match status" value="1"/>
</dbReference>
<evidence type="ECO:0000256" key="4">
    <source>
        <dbReference type="ARBA" id="ARBA00022927"/>
    </source>
</evidence>
<sequence length="613" mass="69557">MIEFLRENASNVAPDLRLTLMQALILLRNRDFIEATELLPLIFELLEIQDKTLRALMCTHIINDIRKRNTSGGNKNNFNKKVQALLFSMIRQEDSEMRAKKSLDVVVELYRRRIWTDGATVNTIAAGCTSKHTKIMVTALNFFLGIESKMADDDDETAVDTNALEVKEHRHSRKTLSRAHRTERQTKWKEKKIRDLDNKAPQALFPALQLLNDPQGLAEGLFRKLRGSNERFEVKLLAMNMVSRLIGSHQLLLLSFYSFTQRYLTSHQKHVTQVLSYLVQASHPLVPPSDMVPVIKTIANNFIADRCPEEVIAVGINGVREILSRIPSILTEPDMDDFVQDISLYAHNKNKSVTMAGRSFVNLIREEYPALLKRKERGKDHVKDAKPLAYGQSHVSTGVEGADLLEAYERGELELSDESGDEEDGFVECEEEGEDVEGEEEEEGEEGEAPELVPVSANGSAEDRQGRKRPRIDAVRILGAEDFARIERLKAEFKVGGKRRGGDYRTGVSKSDLDDGFAPSDLDAYHVNRRKNMEERMATVLQGREKFMMKSHAGGLTNTEKRRTKNQAMVKHGRAVREKISKSSKQVVKGARRNSKGKVKILMKHDKKKRRRT</sequence>
<dbReference type="InterPro" id="IPR027312">
    <property type="entry name" value="Sda1"/>
</dbReference>
<keyword evidence="2 6" id="KW-0813">Transport</keyword>
<dbReference type="InterPro" id="IPR007949">
    <property type="entry name" value="SDA1_MD"/>
</dbReference>
<dbReference type="GO" id="GO:0042273">
    <property type="term" value="P:ribosomal large subunit biogenesis"/>
    <property type="evidence" value="ECO:0007669"/>
    <property type="project" value="UniProtKB-UniRule"/>
</dbReference>
<evidence type="ECO:0000256" key="6">
    <source>
        <dbReference type="RuleBase" id="RU365057"/>
    </source>
</evidence>
<feature type="compositionally biased region" description="Basic and acidic residues" evidence="7">
    <location>
        <begin position="180"/>
        <end position="189"/>
    </location>
</feature>
<proteinExistence type="inferred from homology"/>
<feature type="domain" description="SDA1 N-terminal" evidence="9">
    <location>
        <begin position="1"/>
        <end position="340"/>
    </location>
</feature>
<evidence type="ECO:0000256" key="2">
    <source>
        <dbReference type="ARBA" id="ARBA00022448"/>
    </source>
</evidence>
<keyword evidence="3 6" id="KW-0690">Ribosome biogenesis</keyword>
<keyword evidence="4 6" id="KW-0653">Protein transport</keyword>
<feature type="region of interest" description="Disordered" evidence="7">
    <location>
        <begin position="170"/>
        <end position="189"/>
    </location>
</feature>
<dbReference type="PANTHER" id="PTHR12730:SF0">
    <property type="entry name" value="PROTEIN SDA1 HOMOLOG"/>
    <property type="match status" value="1"/>
</dbReference>
<organism evidence="10">
    <name type="scientific">Octactis speculum</name>
    <dbReference type="NCBI Taxonomy" id="3111310"/>
    <lineage>
        <taxon>Eukaryota</taxon>
        <taxon>Sar</taxon>
        <taxon>Stramenopiles</taxon>
        <taxon>Ochrophyta</taxon>
        <taxon>Dictyochophyceae</taxon>
        <taxon>Dictyochales</taxon>
        <taxon>Dictyochaceae</taxon>
        <taxon>Octactis</taxon>
    </lineage>
</organism>
<dbReference type="GO" id="GO:0015031">
    <property type="term" value="P:protein transport"/>
    <property type="evidence" value="ECO:0007669"/>
    <property type="project" value="UniProtKB-KW"/>
</dbReference>
<feature type="compositionally biased region" description="Basic residues" evidence="7">
    <location>
        <begin position="170"/>
        <end position="179"/>
    </location>
</feature>
<evidence type="ECO:0000256" key="7">
    <source>
        <dbReference type="SAM" id="MobiDB-lite"/>
    </source>
</evidence>
<evidence type="ECO:0000256" key="1">
    <source>
        <dbReference type="ARBA" id="ARBA00005783"/>
    </source>
</evidence>
<comment type="function">
    <text evidence="6">Required for 60S pre-ribosomal subunits export to the cytoplasm.</text>
</comment>
<accession>A0A7S2CST8</accession>
<feature type="region of interest" description="Disordered" evidence="7">
    <location>
        <begin position="413"/>
        <end position="468"/>
    </location>
</feature>
<evidence type="ECO:0000259" key="9">
    <source>
        <dbReference type="Pfam" id="PF08158"/>
    </source>
</evidence>
<feature type="compositionally biased region" description="Basic residues" evidence="7">
    <location>
        <begin position="590"/>
        <end position="613"/>
    </location>
</feature>
<dbReference type="Pfam" id="PF08158">
    <property type="entry name" value="SDA1_HEAT"/>
    <property type="match status" value="1"/>
</dbReference>
<gene>
    <name evidence="10" type="ORF">DSPE1174_LOCUS16827</name>
</gene>
<protein>
    <recommendedName>
        <fullName evidence="6">Protein SDA1</fullName>
    </recommendedName>
</protein>
<dbReference type="InterPro" id="IPR016024">
    <property type="entry name" value="ARM-type_fold"/>
</dbReference>
<evidence type="ECO:0000256" key="3">
    <source>
        <dbReference type="ARBA" id="ARBA00022517"/>
    </source>
</evidence>
<comment type="similarity">
    <text evidence="1 6">Belongs to the SDA1 family.</text>
</comment>
<evidence type="ECO:0000259" key="8">
    <source>
        <dbReference type="Pfam" id="PF05285"/>
    </source>
</evidence>
<dbReference type="EMBL" id="HBGS01032748">
    <property type="protein sequence ID" value="CAD9434180.1"/>
    <property type="molecule type" value="Transcribed_RNA"/>
</dbReference>
<name>A0A7S2CST8_9STRA</name>
<dbReference type="PANTHER" id="PTHR12730">
    <property type="entry name" value="HSDA/SDA1-RELATED"/>
    <property type="match status" value="1"/>
</dbReference>